<name>A0A453P8P2_AEGTS</name>
<accession>A0A453P8P2</accession>
<evidence type="ECO:0000313" key="2">
    <source>
        <dbReference type="EnsemblPlants" id="AET6Gv20647600.1"/>
    </source>
</evidence>
<feature type="region of interest" description="Disordered" evidence="1">
    <location>
        <begin position="1"/>
        <end position="29"/>
    </location>
</feature>
<reference evidence="2" key="4">
    <citation type="submission" date="2019-03" db="UniProtKB">
        <authorList>
            <consortium name="EnsemblPlants"/>
        </authorList>
    </citation>
    <scope>IDENTIFICATION</scope>
</reference>
<reference evidence="3" key="1">
    <citation type="journal article" date="2014" name="Science">
        <title>Ancient hybridizations among the ancestral genomes of bread wheat.</title>
        <authorList>
            <consortium name="International Wheat Genome Sequencing Consortium,"/>
            <person name="Marcussen T."/>
            <person name="Sandve S.R."/>
            <person name="Heier L."/>
            <person name="Spannagl M."/>
            <person name="Pfeifer M."/>
            <person name="Jakobsen K.S."/>
            <person name="Wulff B.B."/>
            <person name="Steuernagel B."/>
            <person name="Mayer K.F."/>
            <person name="Olsen O.A."/>
        </authorList>
    </citation>
    <scope>NUCLEOTIDE SEQUENCE [LARGE SCALE GENOMIC DNA]</scope>
    <source>
        <strain evidence="3">cv. AL8/78</strain>
    </source>
</reference>
<evidence type="ECO:0000313" key="3">
    <source>
        <dbReference type="Proteomes" id="UP000015105"/>
    </source>
</evidence>
<reference evidence="2" key="3">
    <citation type="journal article" date="2017" name="Nature">
        <title>Genome sequence of the progenitor of the wheat D genome Aegilops tauschii.</title>
        <authorList>
            <person name="Luo M.C."/>
            <person name="Gu Y.Q."/>
            <person name="Puiu D."/>
            <person name="Wang H."/>
            <person name="Twardziok S.O."/>
            <person name="Deal K.R."/>
            <person name="Huo N."/>
            <person name="Zhu T."/>
            <person name="Wang L."/>
            <person name="Wang Y."/>
            <person name="McGuire P.E."/>
            <person name="Liu S."/>
            <person name="Long H."/>
            <person name="Ramasamy R.K."/>
            <person name="Rodriguez J.C."/>
            <person name="Van S.L."/>
            <person name="Yuan L."/>
            <person name="Wang Z."/>
            <person name="Xia Z."/>
            <person name="Xiao L."/>
            <person name="Anderson O.D."/>
            <person name="Ouyang S."/>
            <person name="Liang Y."/>
            <person name="Zimin A.V."/>
            <person name="Pertea G."/>
            <person name="Qi P."/>
            <person name="Bennetzen J.L."/>
            <person name="Dai X."/>
            <person name="Dawson M.W."/>
            <person name="Muller H.G."/>
            <person name="Kugler K."/>
            <person name="Rivarola-Duarte L."/>
            <person name="Spannagl M."/>
            <person name="Mayer K.F.X."/>
            <person name="Lu F.H."/>
            <person name="Bevan M.W."/>
            <person name="Leroy P."/>
            <person name="Li P."/>
            <person name="You F.M."/>
            <person name="Sun Q."/>
            <person name="Liu Z."/>
            <person name="Lyons E."/>
            <person name="Wicker T."/>
            <person name="Salzberg S.L."/>
            <person name="Devos K.M."/>
            <person name="Dvorak J."/>
        </authorList>
    </citation>
    <scope>NUCLEOTIDE SEQUENCE [LARGE SCALE GENOMIC DNA]</scope>
    <source>
        <strain evidence="2">cv. AL8/78</strain>
    </source>
</reference>
<evidence type="ECO:0000256" key="1">
    <source>
        <dbReference type="SAM" id="MobiDB-lite"/>
    </source>
</evidence>
<feature type="region of interest" description="Disordered" evidence="1">
    <location>
        <begin position="65"/>
        <end position="151"/>
    </location>
</feature>
<protein>
    <submittedName>
        <fullName evidence="2">Uncharacterized protein</fullName>
    </submittedName>
</protein>
<feature type="compositionally biased region" description="Low complexity" evidence="1">
    <location>
        <begin position="123"/>
        <end position="142"/>
    </location>
</feature>
<reference evidence="3" key="2">
    <citation type="journal article" date="2017" name="Nat. Plants">
        <title>The Aegilops tauschii genome reveals multiple impacts of transposons.</title>
        <authorList>
            <person name="Zhao G."/>
            <person name="Zou C."/>
            <person name="Li K."/>
            <person name="Wang K."/>
            <person name="Li T."/>
            <person name="Gao L."/>
            <person name="Zhang X."/>
            <person name="Wang H."/>
            <person name="Yang Z."/>
            <person name="Liu X."/>
            <person name="Jiang W."/>
            <person name="Mao L."/>
            <person name="Kong X."/>
            <person name="Jiao Y."/>
            <person name="Jia J."/>
        </authorList>
    </citation>
    <scope>NUCLEOTIDE SEQUENCE [LARGE SCALE GENOMIC DNA]</scope>
    <source>
        <strain evidence="3">cv. AL8/78</strain>
    </source>
</reference>
<dbReference type="Proteomes" id="UP000015105">
    <property type="component" value="Chromosome 6D"/>
</dbReference>
<sequence length="151" mass="16199">FVHRRTETRKGFEKLFPTTTHLPGPEPQRNLHRLLIPRPPRLPQAPTPISKSHAKTLHRNLPLFSKPQIPHRAAPHNRRLPAAPGTEAPPQARRSRPGEPGHAAARRCAVRRKCTNSAGKCLSPTATPSAPAAANTATGSRAGPTSGCSPG</sequence>
<dbReference type="EnsemblPlants" id="AET6Gv20647600.1">
    <property type="protein sequence ID" value="AET6Gv20647600.1"/>
    <property type="gene ID" value="AET6Gv20647600"/>
</dbReference>
<reference evidence="2" key="5">
    <citation type="journal article" date="2021" name="G3 (Bethesda)">
        <title>Aegilops tauschii genome assembly Aet v5.0 features greater sequence contiguity and improved annotation.</title>
        <authorList>
            <person name="Wang L."/>
            <person name="Zhu T."/>
            <person name="Rodriguez J.C."/>
            <person name="Deal K.R."/>
            <person name="Dubcovsky J."/>
            <person name="McGuire P.E."/>
            <person name="Lux T."/>
            <person name="Spannagl M."/>
            <person name="Mayer K.F.X."/>
            <person name="Baldrich P."/>
            <person name="Meyers B.C."/>
            <person name="Huo N."/>
            <person name="Gu Y.Q."/>
            <person name="Zhou H."/>
            <person name="Devos K.M."/>
            <person name="Bennetzen J.L."/>
            <person name="Unver T."/>
            <person name="Budak H."/>
            <person name="Gulick P.J."/>
            <person name="Galiba G."/>
            <person name="Kalapos B."/>
            <person name="Nelson D.R."/>
            <person name="Li P."/>
            <person name="You F.M."/>
            <person name="Luo M.C."/>
            <person name="Dvorak J."/>
        </authorList>
    </citation>
    <scope>NUCLEOTIDE SEQUENCE [LARGE SCALE GENOMIC DNA]</scope>
    <source>
        <strain evidence="2">cv. AL8/78</strain>
    </source>
</reference>
<dbReference type="AlphaFoldDB" id="A0A453P8P2"/>
<keyword evidence="3" id="KW-1185">Reference proteome</keyword>
<feature type="compositionally biased region" description="Basic residues" evidence="1">
    <location>
        <begin position="104"/>
        <end position="114"/>
    </location>
</feature>
<dbReference type="Gramene" id="AET6Gv20647600.1">
    <property type="protein sequence ID" value="AET6Gv20647600.1"/>
    <property type="gene ID" value="AET6Gv20647600"/>
</dbReference>
<organism evidence="2 3">
    <name type="scientific">Aegilops tauschii subsp. strangulata</name>
    <name type="common">Goatgrass</name>
    <dbReference type="NCBI Taxonomy" id="200361"/>
    <lineage>
        <taxon>Eukaryota</taxon>
        <taxon>Viridiplantae</taxon>
        <taxon>Streptophyta</taxon>
        <taxon>Embryophyta</taxon>
        <taxon>Tracheophyta</taxon>
        <taxon>Spermatophyta</taxon>
        <taxon>Magnoliopsida</taxon>
        <taxon>Liliopsida</taxon>
        <taxon>Poales</taxon>
        <taxon>Poaceae</taxon>
        <taxon>BOP clade</taxon>
        <taxon>Pooideae</taxon>
        <taxon>Triticodae</taxon>
        <taxon>Triticeae</taxon>
        <taxon>Triticinae</taxon>
        <taxon>Aegilops</taxon>
    </lineage>
</organism>
<feature type="compositionally biased region" description="Basic and acidic residues" evidence="1">
    <location>
        <begin position="1"/>
        <end position="13"/>
    </location>
</feature>
<proteinExistence type="predicted"/>